<keyword evidence="1" id="KW-0596">Phosphopantetheine</keyword>
<dbReference type="InterPro" id="IPR001227">
    <property type="entry name" value="Ac_transferase_dom_sf"/>
</dbReference>
<dbReference type="Gene3D" id="3.40.50.720">
    <property type="entry name" value="NAD(P)-binding Rossmann-like Domain"/>
    <property type="match status" value="2"/>
</dbReference>
<feature type="compositionally biased region" description="Low complexity" evidence="8">
    <location>
        <begin position="452"/>
        <end position="463"/>
    </location>
</feature>
<dbReference type="VEuPathDB" id="FungiDB:MAPG_11935"/>
<dbReference type="SUPFAM" id="SSF52151">
    <property type="entry name" value="FabD/lysophospholipase-like"/>
    <property type="match status" value="1"/>
</dbReference>
<evidence type="ECO:0000256" key="5">
    <source>
        <dbReference type="ARBA" id="ARBA00023268"/>
    </source>
</evidence>
<dbReference type="CDD" id="cd02440">
    <property type="entry name" value="AdoMet_MTases"/>
    <property type="match status" value="1"/>
</dbReference>
<dbReference type="Gene3D" id="3.10.129.110">
    <property type="entry name" value="Polyketide synthase dehydratase"/>
    <property type="match status" value="1"/>
</dbReference>
<feature type="active site" description="Proton acceptor; for dehydratase activity" evidence="7">
    <location>
        <position position="342"/>
    </location>
</feature>
<dbReference type="InterPro" id="IPR016036">
    <property type="entry name" value="Malonyl_transacylase_ACP-bd"/>
</dbReference>
<dbReference type="InterPro" id="IPR049552">
    <property type="entry name" value="PKS_DH_N"/>
</dbReference>
<dbReference type="GO" id="GO:0016491">
    <property type="term" value="F:oxidoreductase activity"/>
    <property type="evidence" value="ECO:0007669"/>
    <property type="project" value="UniProtKB-KW"/>
</dbReference>
<dbReference type="InterPro" id="IPR013968">
    <property type="entry name" value="PKS_KR"/>
</dbReference>
<evidence type="ECO:0000256" key="8">
    <source>
        <dbReference type="SAM" id="MobiDB-lite"/>
    </source>
</evidence>
<gene>
    <name evidence="10" type="ORF">MAPG_11935</name>
</gene>
<sequence length="1909" mass="206900">MKVAYFRGALSADMLVRQLTTSASSGRDGRGMMAAALSETAAKSYLERDGLANVAVGCVNSPQNVTFTGDKGQLIRLQQMLKADGVFCQLLNVGSAYHSKYMEEVASRYQKCMGSLDRETGAESATSPAMFSSTTGRRAVVDEVNRAEYWVKNLVSPVLFSGALSEMLSEETICSTGGEKSGVNYILELGPHGALRRYVQEIRDALPHGVIGRSAKYDSALTRNVSATETVLSAAGRLFCAGLSSLDLAALMASGAGGDAHRSEAGRTGGGPGREKMLVDLPEYPFNHSQGYWAESRISRNMRLRKQPRNDFLGSQVADWNPADARWRMYLKLAEHGWVRDHEVTGQLIYPAAGMMVMAIEAARQLAEPGRAVAGYRLKEVVFDKALILPATASEGVEVQLRVRTGKFSNFTGGASGWSDFELASHGDGGWTEHCRGSIRVEYSEATATAKSAASGSWGSSTTAHEKKAREQRVLSEAAALDRRCSVPLDSGSLYGMIEMIGIVFGPSFRTMRDVRQSSRISTRHSARDPASSTPSSDAVAHIRVMEQRPGATPNSHQVIHPATLDGILQTVFPSLAAGDRQTAMRTLVPSFLENLWIASDICCDDPSSLKAHTTARKRGLRETECVVTVTNPSGDSLLAELSGFRLTALSNGAAGGATSAAKGRDGSWRRLCYNLAWAPDIDLLDLKQAPGWFFEPLAATEAATSRESVGLQEELEFLCFYYITKALDYLDQGGAGPAAGGHLEKYVDWMRAHKQYIVNLAAGGVPRPDWPHAVNARPIWLRQVRDEEYVVEAMERVRETPEAPILLRLGPELPAILAGLVDPLELMFRDDVLQRLYRDGFGAKATYATHERLVDALAHKRPGMRILEIGAGTGGTTVPLIETLSRHGHGEDGTPRFGHYTFTDISPSFFEKAQEMFKDHSSRMSFKVLDIEKDPIKQGFEAGGYDLIVAANVLHATKHMEVTLANTRRLLKPGGKLLLFELTNTNMLGAGFAMGLLPGWWLGTESNRRWGPLMSKADWDTMLRGSGFTGNELPAQDTGSQRTQTIDVMISTATVDSRAQRESLTSTPSSSTSRIVIVVSEGSNLQRAVAAELARYLEADPGRARRSEPVRIYSVAEASRAPVQDALCIFLPEFEHPFLETADQSGFACLKQLTGAKSLLWATRSPVSGSWTPAFDLVHGFARTIREEKGEDFDFVTAALEDTRLDPASVAAKLGRIIGSTGLLTSCRRRDERAEQEFIERDGVLCIGRVVEANYLNDEIATSLVPAAQRTPQMLPLERDRPVKLTIGSLGLLDTLRFVDADDGTSGEGSPHLQIEDGYEVEIDVRACGLNFFDVMAAMGQIPEDLGIECSGVVSRVGTRVSRLKVGDRVLTAQMSCLRTVVRAPEGLVHPIPEHMSFEEAATLPIIYWTAYYSLFEMGRLKEGETVLIHSASGGLGQAAINIARLRKARILATVGTAEKAAFLVREFGLPEEDIFSSRDVDSFVLGVERATGGRGVDVALNSLSGEALRATWERCMAPLGRFIEVGKHDLATFASLPMHPVARGVSFASGDGLYASRSNPALLSRILGEVAALAHAKAIDPPKPLHVYGFGQVEEAFRLMQSGKHIGKIVLRPEPGQKIPITPDTRQRYHLRADATYVIAGGLGGLGQSIARWMVRRGAKHLLLLSRSGADKDNTLVADLISMGAAVVLTPRCDVGNKQELAATLNACKLVMPPIAGCFNAQMVLKDSSFSSMSLDDFHAALAPKVQGSWNLHSLLPDGLDFFVMLSSMTGVMGSHGQSNYAAGNSYQDALARYRLARGQRAVSLDLGMLLSVGFVAQQGQDGNAVLIQRLRDRGYMPIREAEFLSLIDMHCDPTTALPPSAGGAASPLDVLHAQVITGIETPASLRRRGVEVPFASRTSALFDALH</sequence>
<dbReference type="GO" id="GO:0004312">
    <property type="term" value="F:fatty acid synthase activity"/>
    <property type="evidence" value="ECO:0007669"/>
    <property type="project" value="TreeGrafter"/>
</dbReference>
<dbReference type="InterPro" id="IPR049551">
    <property type="entry name" value="PKS_DH_C"/>
</dbReference>
<dbReference type="InterPro" id="IPR016035">
    <property type="entry name" value="Acyl_Trfase/lysoPLipase"/>
</dbReference>
<dbReference type="Pfam" id="PF00698">
    <property type="entry name" value="Acyl_transf_1"/>
    <property type="match status" value="1"/>
</dbReference>
<keyword evidence="3" id="KW-0808">Transferase</keyword>
<reference evidence="10" key="2">
    <citation type="submission" date="2011-03" db="EMBL/GenBank/DDBJ databases">
        <title>Annotation of Magnaporthe poae ATCC 64411.</title>
        <authorList>
            <person name="Ma L.-J."/>
            <person name="Dead R."/>
            <person name="Young S.K."/>
            <person name="Zeng Q."/>
            <person name="Gargeya S."/>
            <person name="Fitzgerald M."/>
            <person name="Haas B."/>
            <person name="Abouelleil A."/>
            <person name="Alvarado L."/>
            <person name="Arachchi H.M."/>
            <person name="Berlin A."/>
            <person name="Brown A."/>
            <person name="Chapman S.B."/>
            <person name="Chen Z."/>
            <person name="Dunbar C."/>
            <person name="Freedman E."/>
            <person name="Gearin G."/>
            <person name="Gellesch M."/>
            <person name="Goldberg J."/>
            <person name="Griggs A."/>
            <person name="Gujja S."/>
            <person name="Heiman D."/>
            <person name="Howarth C."/>
            <person name="Larson L."/>
            <person name="Lui A."/>
            <person name="MacDonald P.J.P."/>
            <person name="Mehta T."/>
            <person name="Montmayeur A."/>
            <person name="Murphy C."/>
            <person name="Neiman D."/>
            <person name="Pearson M."/>
            <person name="Priest M."/>
            <person name="Roberts A."/>
            <person name="Saif S."/>
            <person name="Shea T."/>
            <person name="Shenoy N."/>
            <person name="Sisk P."/>
            <person name="Stolte C."/>
            <person name="Sykes S."/>
            <person name="Yandava C."/>
            <person name="Wortman J."/>
            <person name="Nusbaum C."/>
            <person name="Birren B."/>
        </authorList>
    </citation>
    <scope>NUCLEOTIDE SEQUENCE</scope>
    <source>
        <strain evidence="10">ATCC 64411</strain>
    </source>
</reference>
<dbReference type="Pfam" id="PF23114">
    <property type="entry name" value="NAD-bd_HRPKS_sdrA"/>
    <property type="match status" value="1"/>
</dbReference>
<organism evidence="10">
    <name type="scientific">Magnaporthiopsis poae (strain ATCC 64411 / 73-15)</name>
    <name type="common">Kentucky bluegrass fungus</name>
    <name type="synonym">Magnaporthe poae</name>
    <dbReference type="NCBI Taxonomy" id="644358"/>
    <lineage>
        <taxon>Eukaryota</taxon>
        <taxon>Fungi</taxon>
        <taxon>Dikarya</taxon>
        <taxon>Ascomycota</taxon>
        <taxon>Pezizomycotina</taxon>
        <taxon>Sordariomycetes</taxon>
        <taxon>Sordariomycetidae</taxon>
        <taxon>Magnaporthales</taxon>
        <taxon>Magnaporthaceae</taxon>
        <taxon>Magnaporthiopsis</taxon>
    </lineage>
</organism>
<dbReference type="Pfam" id="PF14765">
    <property type="entry name" value="PS-DH"/>
    <property type="match status" value="1"/>
</dbReference>
<dbReference type="GO" id="GO:0006633">
    <property type="term" value="P:fatty acid biosynthetic process"/>
    <property type="evidence" value="ECO:0007669"/>
    <property type="project" value="TreeGrafter"/>
</dbReference>
<dbReference type="Pfam" id="PF08240">
    <property type="entry name" value="ADH_N"/>
    <property type="match status" value="1"/>
</dbReference>
<dbReference type="GO" id="GO:0044550">
    <property type="term" value="P:secondary metabolite biosynthetic process"/>
    <property type="evidence" value="ECO:0007669"/>
    <property type="project" value="TreeGrafter"/>
</dbReference>
<dbReference type="InterPro" id="IPR014043">
    <property type="entry name" value="Acyl_transferase_dom"/>
</dbReference>
<dbReference type="InterPro" id="IPR057326">
    <property type="entry name" value="KR_dom"/>
</dbReference>
<feature type="domain" description="PKS/mFAS DH" evidence="9">
    <location>
        <begin position="310"/>
        <end position="656"/>
    </location>
</feature>
<dbReference type="SUPFAM" id="SSF55048">
    <property type="entry name" value="Probable ACP-binding domain of malonyl-CoA ACP transacylase"/>
    <property type="match status" value="1"/>
</dbReference>
<dbReference type="Gene3D" id="3.40.366.10">
    <property type="entry name" value="Malonyl-Coenzyme A Acyl Carrier Protein, domain 2"/>
    <property type="match status" value="1"/>
</dbReference>
<feature type="region of interest" description="C-terminal hotdog fold" evidence="7">
    <location>
        <begin position="486"/>
        <end position="656"/>
    </location>
</feature>
<dbReference type="EMBL" id="GL877048">
    <property type="protein sequence ID" value="KLU92992.1"/>
    <property type="molecule type" value="Genomic_DNA"/>
</dbReference>
<dbReference type="PANTHER" id="PTHR43775">
    <property type="entry name" value="FATTY ACID SYNTHASE"/>
    <property type="match status" value="1"/>
</dbReference>
<dbReference type="InterPro" id="IPR011032">
    <property type="entry name" value="GroES-like_sf"/>
</dbReference>
<dbReference type="PROSITE" id="PS52019">
    <property type="entry name" value="PKS_MFAS_DH"/>
    <property type="match status" value="1"/>
</dbReference>
<dbReference type="SMART" id="SM00829">
    <property type="entry name" value="PKS_ER"/>
    <property type="match status" value="1"/>
</dbReference>
<dbReference type="InterPro" id="IPR020807">
    <property type="entry name" value="PKS_DH"/>
</dbReference>
<evidence type="ECO:0000313" key="10">
    <source>
        <dbReference type="EMBL" id="KLU92992.1"/>
    </source>
</evidence>
<evidence type="ECO:0000259" key="9">
    <source>
        <dbReference type="PROSITE" id="PS52019"/>
    </source>
</evidence>
<evidence type="ECO:0000256" key="2">
    <source>
        <dbReference type="ARBA" id="ARBA00022553"/>
    </source>
</evidence>
<reference evidence="10" key="1">
    <citation type="submission" date="2010-05" db="EMBL/GenBank/DDBJ databases">
        <title>The Genome Sequence of Magnaporthe poae strain ATCC 64411.</title>
        <authorList>
            <consortium name="The Broad Institute Genome Sequencing Platform"/>
            <consortium name="Broad Institute Genome Sequencing Center for Infectious Disease"/>
            <person name="Ma L.-J."/>
            <person name="Dead R."/>
            <person name="Young S."/>
            <person name="Zeng Q."/>
            <person name="Koehrsen M."/>
            <person name="Alvarado L."/>
            <person name="Berlin A."/>
            <person name="Chapman S.B."/>
            <person name="Chen Z."/>
            <person name="Freedman E."/>
            <person name="Gellesch M."/>
            <person name="Goldberg J."/>
            <person name="Griggs A."/>
            <person name="Gujja S."/>
            <person name="Heilman E.R."/>
            <person name="Heiman D."/>
            <person name="Hepburn T."/>
            <person name="Howarth C."/>
            <person name="Jen D."/>
            <person name="Larson L."/>
            <person name="Mehta T."/>
            <person name="Neiman D."/>
            <person name="Pearson M."/>
            <person name="Roberts A."/>
            <person name="Saif S."/>
            <person name="Shea T."/>
            <person name="Shenoy N."/>
            <person name="Sisk P."/>
            <person name="Stolte C."/>
            <person name="Sykes S."/>
            <person name="Walk T."/>
            <person name="White J."/>
            <person name="Yandava C."/>
            <person name="Haas B."/>
            <person name="Nusbaum C."/>
            <person name="Birren B."/>
        </authorList>
    </citation>
    <scope>NUCLEOTIDE SEQUENCE</scope>
    <source>
        <strain evidence="10">ATCC 64411</strain>
    </source>
</reference>
<dbReference type="Pfam" id="PF08659">
    <property type="entry name" value="KR"/>
    <property type="match status" value="1"/>
</dbReference>
<evidence type="ECO:0000256" key="4">
    <source>
        <dbReference type="ARBA" id="ARBA00023002"/>
    </source>
</evidence>
<feature type="active site" description="Proton donor; for dehydratase activity" evidence="7">
    <location>
        <position position="566"/>
    </location>
</feature>
<dbReference type="Pfam" id="PF21089">
    <property type="entry name" value="PKS_DH_N"/>
    <property type="match status" value="1"/>
</dbReference>
<keyword evidence="2" id="KW-0597">Phosphoprotein</keyword>
<feature type="region of interest" description="Disordered" evidence="8">
    <location>
        <begin position="452"/>
        <end position="471"/>
    </location>
</feature>
<name>A0A0H2UAL7_MAGP6</name>
<proteinExistence type="predicted"/>
<feature type="region of interest" description="Disordered" evidence="8">
    <location>
        <begin position="516"/>
        <end position="538"/>
    </location>
</feature>
<dbReference type="InterPro" id="IPR050091">
    <property type="entry name" value="PKS_NRPS_Biosynth_Enz"/>
</dbReference>
<evidence type="ECO:0000256" key="6">
    <source>
        <dbReference type="ARBA" id="ARBA00023315"/>
    </source>
</evidence>
<dbReference type="SMART" id="SM00826">
    <property type="entry name" value="PKS_DH"/>
    <property type="match status" value="1"/>
</dbReference>
<keyword evidence="4" id="KW-0560">Oxidoreductase</keyword>
<keyword evidence="6" id="KW-0012">Acyltransferase</keyword>
<dbReference type="Pfam" id="PF13602">
    <property type="entry name" value="ADH_zinc_N_2"/>
    <property type="match status" value="1"/>
</dbReference>
<evidence type="ECO:0000256" key="7">
    <source>
        <dbReference type="PROSITE-ProRule" id="PRU01363"/>
    </source>
</evidence>
<dbReference type="InterPro" id="IPR036291">
    <property type="entry name" value="NAD(P)-bd_dom_sf"/>
</dbReference>
<dbReference type="InterPro" id="IPR013217">
    <property type="entry name" value="Methyltransf_12"/>
</dbReference>
<protein>
    <recommendedName>
        <fullName evidence="9">PKS/mFAS DH domain-containing protein</fullName>
    </recommendedName>
</protein>
<keyword evidence="5" id="KW-0511">Multifunctional enzyme</keyword>
<dbReference type="InterPro" id="IPR020843">
    <property type="entry name" value="ER"/>
</dbReference>
<evidence type="ECO:0000256" key="1">
    <source>
        <dbReference type="ARBA" id="ARBA00022450"/>
    </source>
</evidence>
<dbReference type="SUPFAM" id="SSF51735">
    <property type="entry name" value="NAD(P)-binding Rossmann-fold domains"/>
    <property type="match status" value="2"/>
</dbReference>
<dbReference type="Pfam" id="PF08242">
    <property type="entry name" value="Methyltransf_12"/>
    <property type="match status" value="1"/>
</dbReference>
<feature type="non-terminal residue" evidence="10">
    <location>
        <position position="1909"/>
    </location>
</feature>
<accession>A0A0H2UAL7</accession>
<dbReference type="OrthoDB" id="329835at2759"/>
<dbReference type="InterPro" id="IPR049900">
    <property type="entry name" value="PKS_mFAS_DH"/>
</dbReference>
<feature type="region of interest" description="N-terminal hotdog fold" evidence="7">
    <location>
        <begin position="310"/>
        <end position="446"/>
    </location>
</feature>
<dbReference type="Gene3D" id="3.40.50.150">
    <property type="entry name" value="Vaccinia Virus protein VP39"/>
    <property type="match status" value="1"/>
</dbReference>
<dbReference type="SMART" id="SM00827">
    <property type="entry name" value="PKS_AT"/>
    <property type="match status" value="1"/>
</dbReference>
<dbReference type="InterPro" id="IPR013154">
    <property type="entry name" value="ADH-like_N"/>
</dbReference>
<dbReference type="Gene3D" id="3.90.180.10">
    <property type="entry name" value="Medium-chain alcohol dehydrogenases, catalytic domain"/>
    <property type="match status" value="1"/>
</dbReference>
<dbReference type="SUPFAM" id="SSF53335">
    <property type="entry name" value="S-adenosyl-L-methionine-dependent methyltransferases"/>
    <property type="match status" value="1"/>
</dbReference>
<dbReference type="CDD" id="cd05195">
    <property type="entry name" value="enoyl_red"/>
    <property type="match status" value="1"/>
</dbReference>
<dbReference type="SMART" id="SM00822">
    <property type="entry name" value="PKS_KR"/>
    <property type="match status" value="1"/>
</dbReference>
<dbReference type="InterPro" id="IPR042104">
    <property type="entry name" value="PKS_dehydratase_sf"/>
</dbReference>
<dbReference type="PANTHER" id="PTHR43775:SF29">
    <property type="entry name" value="ASPERFURANONE POLYKETIDE SYNTHASE AFOG-RELATED"/>
    <property type="match status" value="1"/>
</dbReference>
<evidence type="ECO:0000256" key="3">
    <source>
        <dbReference type="ARBA" id="ARBA00022679"/>
    </source>
</evidence>
<dbReference type="InterPro" id="IPR029063">
    <property type="entry name" value="SAM-dependent_MTases_sf"/>
</dbReference>
<dbReference type="InterPro" id="IPR056501">
    <property type="entry name" value="NAD-bd_HRPKS_sdrA"/>
</dbReference>
<dbReference type="SUPFAM" id="SSF50129">
    <property type="entry name" value="GroES-like"/>
    <property type="match status" value="1"/>
</dbReference>